<feature type="compositionally biased region" description="Basic and acidic residues" evidence="1">
    <location>
        <begin position="18"/>
        <end position="27"/>
    </location>
</feature>
<dbReference type="Proteomes" id="UP000265520">
    <property type="component" value="Unassembled WGS sequence"/>
</dbReference>
<dbReference type="AlphaFoldDB" id="A0A392RD89"/>
<evidence type="ECO:0000256" key="1">
    <source>
        <dbReference type="SAM" id="MobiDB-lite"/>
    </source>
</evidence>
<accession>A0A392RD89</accession>
<protein>
    <submittedName>
        <fullName evidence="2">Uncharacterized protein</fullName>
    </submittedName>
</protein>
<evidence type="ECO:0000313" key="2">
    <source>
        <dbReference type="EMBL" id="MCI34551.1"/>
    </source>
</evidence>
<keyword evidence="3" id="KW-1185">Reference proteome</keyword>
<comment type="caution">
    <text evidence="2">The sequence shown here is derived from an EMBL/GenBank/DDBJ whole genome shotgun (WGS) entry which is preliminary data.</text>
</comment>
<feature type="region of interest" description="Disordered" evidence="1">
    <location>
        <begin position="1"/>
        <end position="56"/>
    </location>
</feature>
<reference evidence="2 3" key="1">
    <citation type="journal article" date="2018" name="Front. Plant Sci.">
        <title>Red Clover (Trifolium pratense) and Zigzag Clover (T. medium) - A Picture of Genomic Similarities and Differences.</title>
        <authorList>
            <person name="Dluhosova J."/>
            <person name="Istvanek J."/>
            <person name="Nedelnik J."/>
            <person name="Repkova J."/>
        </authorList>
    </citation>
    <scope>NUCLEOTIDE SEQUENCE [LARGE SCALE GENOMIC DNA]</scope>
    <source>
        <strain evidence="3">cv. 10/8</strain>
        <tissue evidence="2">Leaf</tissue>
    </source>
</reference>
<name>A0A392RD89_9FABA</name>
<organism evidence="2 3">
    <name type="scientific">Trifolium medium</name>
    <dbReference type="NCBI Taxonomy" id="97028"/>
    <lineage>
        <taxon>Eukaryota</taxon>
        <taxon>Viridiplantae</taxon>
        <taxon>Streptophyta</taxon>
        <taxon>Embryophyta</taxon>
        <taxon>Tracheophyta</taxon>
        <taxon>Spermatophyta</taxon>
        <taxon>Magnoliopsida</taxon>
        <taxon>eudicotyledons</taxon>
        <taxon>Gunneridae</taxon>
        <taxon>Pentapetalae</taxon>
        <taxon>rosids</taxon>
        <taxon>fabids</taxon>
        <taxon>Fabales</taxon>
        <taxon>Fabaceae</taxon>
        <taxon>Papilionoideae</taxon>
        <taxon>50 kb inversion clade</taxon>
        <taxon>NPAAA clade</taxon>
        <taxon>Hologalegina</taxon>
        <taxon>IRL clade</taxon>
        <taxon>Trifolieae</taxon>
        <taxon>Trifolium</taxon>
    </lineage>
</organism>
<feature type="non-terminal residue" evidence="2">
    <location>
        <position position="134"/>
    </location>
</feature>
<dbReference type="EMBL" id="LXQA010214828">
    <property type="protein sequence ID" value="MCI34551.1"/>
    <property type="molecule type" value="Genomic_DNA"/>
</dbReference>
<evidence type="ECO:0000313" key="3">
    <source>
        <dbReference type="Proteomes" id="UP000265520"/>
    </source>
</evidence>
<proteinExistence type="predicted"/>
<sequence length="134" mass="14515">MNPGVSSGRVSPAPSIEIVREKRPREDDLGDTQTSRKSRQMGDVEDPENSLGAGLHKLTPGVPAAKFVLPPAFSHGRLFDGETQMAIPTADEAILADMGPEAIRGEIANHSMAVFKLLETVTFLNGRECKYLQE</sequence>